<dbReference type="HOGENOM" id="CLU_026673_16_5_1"/>
<dbReference type="Pfam" id="PF00107">
    <property type="entry name" value="ADH_zinc_N"/>
    <property type="match status" value="1"/>
</dbReference>
<sequence>MAQITDNQAAWLPEEKARNMEVRPGPTPNPGENEVVIKVAYAAVNPVDWKIQDNPYAKMQYPIILGTDVAGMVVQLGSEVSRFKVGQRVIAHCDSLITGKTTNAGYQRYATCLEILVAAVPNSLPLANAAVLPLSISTASAALFKVLKLPFPSLKPNPTEKTVLIWGGSSSCGASAIQLAVAAGLTVATTAGAHNHNFVKSLGATYAFDHQDPDVIDQILKILGPGDVVFDSIGIAEAQTPCTEIVSKLGGGELADVLWPLPCVYDNVTVVSVNSLDPGLVDLDIGDAVWRKYIPDALAAGKFQAKPEPLIIEGGLERVQDGINTLRKGVSAKKVVIEVDKTI</sequence>
<dbReference type="InterPro" id="IPR036291">
    <property type="entry name" value="NAD(P)-bd_dom_sf"/>
</dbReference>
<dbReference type="Gene3D" id="3.40.50.720">
    <property type="entry name" value="NAD(P)-binding Rossmann-like Domain"/>
    <property type="match status" value="1"/>
</dbReference>
<feature type="domain" description="Enoyl reductase (ER)" evidence="3">
    <location>
        <begin position="17"/>
        <end position="337"/>
    </location>
</feature>
<dbReference type="SMART" id="SM00829">
    <property type="entry name" value="PKS_ER"/>
    <property type="match status" value="1"/>
</dbReference>
<gene>
    <name evidence="4" type="ORF">OIDMADRAFT_99641</name>
</gene>
<dbReference type="STRING" id="913774.A0A0C3HH32"/>
<dbReference type="InParanoid" id="A0A0C3HH32"/>
<dbReference type="GO" id="GO:0016651">
    <property type="term" value="F:oxidoreductase activity, acting on NAD(P)H"/>
    <property type="evidence" value="ECO:0007669"/>
    <property type="project" value="InterPro"/>
</dbReference>
<dbReference type="InterPro" id="IPR020843">
    <property type="entry name" value="ER"/>
</dbReference>
<name>A0A0C3HH32_OIDMZ</name>
<evidence type="ECO:0000313" key="4">
    <source>
        <dbReference type="EMBL" id="KIN07521.1"/>
    </source>
</evidence>
<protein>
    <recommendedName>
        <fullName evidence="3">Enoyl reductase (ER) domain-containing protein</fullName>
    </recommendedName>
</protein>
<reference evidence="4 5" key="1">
    <citation type="submission" date="2014-04" db="EMBL/GenBank/DDBJ databases">
        <authorList>
            <consortium name="DOE Joint Genome Institute"/>
            <person name="Kuo A."/>
            <person name="Martino E."/>
            <person name="Perotto S."/>
            <person name="Kohler A."/>
            <person name="Nagy L.G."/>
            <person name="Floudas D."/>
            <person name="Copeland A."/>
            <person name="Barry K.W."/>
            <person name="Cichocki N."/>
            <person name="Veneault-Fourrey C."/>
            <person name="LaButti K."/>
            <person name="Lindquist E.A."/>
            <person name="Lipzen A."/>
            <person name="Lundell T."/>
            <person name="Morin E."/>
            <person name="Murat C."/>
            <person name="Sun H."/>
            <person name="Tunlid A."/>
            <person name="Henrissat B."/>
            <person name="Grigoriev I.V."/>
            <person name="Hibbett D.S."/>
            <person name="Martin F."/>
            <person name="Nordberg H.P."/>
            <person name="Cantor M.N."/>
            <person name="Hua S.X."/>
        </authorList>
    </citation>
    <scope>NUCLEOTIDE SEQUENCE [LARGE SCALE GENOMIC DNA]</scope>
    <source>
        <strain evidence="4 5">Zn</strain>
    </source>
</reference>
<organism evidence="4 5">
    <name type="scientific">Oidiodendron maius (strain Zn)</name>
    <dbReference type="NCBI Taxonomy" id="913774"/>
    <lineage>
        <taxon>Eukaryota</taxon>
        <taxon>Fungi</taxon>
        <taxon>Dikarya</taxon>
        <taxon>Ascomycota</taxon>
        <taxon>Pezizomycotina</taxon>
        <taxon>Leotiomycetes</taxon>
        <taxon>Leotiomycetes incertae sedis</taxon>
        <taxon>Myxotrichaceae</taxon>
        <taxon>Oidiodendron</taxon>
    </lineage>
</organism>
<dbReference type="Gene3D" id="3.90.180.10">
    <property type="entry name" value="Medium-chain alcohol dehydrogenases, catalytic domain"/>
    <property type="match status" value="1"/>
</dbReference>
<dbReference type="InterPro" id="IPR013154">
    <property type="entry name" value="ADH-like_N"/>
</dbReference>
<evidence type="ECO:0000313" key="5">
    <source>
        <dbReference type="Proteomes" id="UP000054321"/>
    </source>
</evidence>
<dbReference type="SUPFAM" id="SSF50129">
    <property type="entry name" value="GroES-like"/>
    <property type="match status" value="1"/>
</dbReference>
<dbReference type="Proteomes" id="UP000054321">
    <property type="component" value="Unassembled WGS sequence"/>
</dbReference>
<reference evidence="5" key="2">
    <citation type="submission" date="2015-01" db="EMBL/GenBank/DDBJ databases">
        <title>Evolutionary Origins and Diversification of the Mycorrhizal Mutualists.</title>
        <authorList>
            <consortium name="DOE Joint Genome Institute"/>
            <consortium name="Mycorrhizal Genomics Consortium"/>
            <person name="Kohler A."/>
            <person name="Kuo A."/>
            <person name="Nagy L.G."/>
            <person name="Floudas D."/>
            <person name="Copeland A."/>
            <person name="Barry K.W."/>
            <person name="Cichocki N."/>
            <person name="Veneault-Fourrey C."/>
            <person name="LaButti K."/>
            <person name="Lindquist E.A."/>
            <person name="Lipzen A."/>
            <person name="Lundell T."/>
            <person name="Morin E."/>
            <person name="Murat C."/>
            <person name="Riley R."/>
            <person name="Ohm R."/>
            <person name="Sun H."/>
            <person name="Tunlid A."/>
            <person name="Henrissat B."/>
            <person name="Grigoriev I.V."/>
            <person name="Hibbett D.S."/>
            <person name="Martin F."/>
        </authorList>
    </citation>
    <scope>NUCLEOTIDE SEQUENCE [LARGE SCALE GENOMIC DNA]</scope>
    <source>
        <strain evidence="5">Zn</strain>
    </source>
</reference>
<keyword evidence="5" id="KW-1185">Reference proteome</keyword>
<dbReference type="Pfam" id="PF08240">
    <property type="entry name" value="ADH_N"/>
    <property type="match status" value="1"/>
</dbReference>
<dbReference type="InterPro" id="IPR047122">
    <property type="entry name" value="Trans-enoyl_RdTase-like"/>
</dbReference>
<evidence type="ECO:0000256" key="2">
    <source>
        <dbReference type="ARBA" id="ARBA00023002"/>
    </source>
</evidence>
<dbReference type="EMBL" id="KN832870">
    <property type="protein sequence ID" value="KIN07521.1"/>
    <property type="molecule type" value="Genomic_DNA"/>
</dbReference>
<dbReference type="SUPFAM" id="SSF51735">
    <property type="entry name" value="NAD(P)-binding Rossmann-fold domains"/>
    <property type="match status" value="1"/>
</dbReference>
<dbReference type="InterPro" id="IPR013149">
    <property type="entry name" value="ADH-like_C"/>
</dbReference>
<evidence type="ECO:0000256" key="1">
    <source>
        <dbReference type="ARBA" id="ARBA00008072"/>
    </source>
</evidence>
<evidence type="ECO:0000259" key="3">
    <source>
        <dbReference type="SMART" id="SM00829"/>
    </source>
</evidence>
<dbReference type="CDD" id="cd08249">
    <property type="entry name" value="enoyl_reductase_like"/>
    <property type="match status" value="1"/>
</dbReference>
<dbReference type="PANTHER" id="PTHR45348">
    <property type="entry name" value="HYPOTHETICAL OXIDOREDUCTASE (EUROFUNG)"/>
    <property type="match status" value="1"/>
</dbReference>
<proteinExistence type="inferred from homology"/>
<comment type="similarity">
    <text evidence="1">Belongs to the zinc-containing alcohol dehydrogenase family.</text>
</comment>
<keyword evidence="2" id="KW-0560">Oxidoreductase</keyword>
<dbReference type="PANTHER" id="PTHR45348:SF2">
    <property type="entry name" value="ZINC-TYPE ALCOHOL DEHYDROGENASE-LIKE PROTEIN C2E1P3.01"/>
    <property type="match status" value="1"/>
</dbReference>
<accession>A0A0C3HH32</accession>
<dbReference type="AlphaFoldDB" id="A0A0C3HH32"/>
<dbReference type="OrthoDB" id="48317at2759"/>
<dbReference type="FunCoup" id="A0A0C3HH32">
    <property type="interactions" value="172"/>
</dbReference>
<dbReference type="InterPro" id="IPR011032">
    <property type="entry name" value="GroES-like_sf"/>
</dbReference>